<dbReference type="Proteomes" id="UP000438773">
    <property type="component" value="Unassembled WGS sequence"/>
</dbReference>
<name>A0A6I0K750_BACUN</name>
<dbReference type="Proteomes" id="UP000441711">
    <property type="component" value="Unassembled WGS sequence"/>
</dbReference>
<feature type="transmembrane region" description="Helical" evidence="1">
    <location>
        <begin position="66"/>
        <end position="85"/>
    </location>
</feature>
<organism evidence="4 5">
    <name type="scientific">Bacteroides uniformis</name>
    <dbReference type="NCBI Taxonomy" id="820"/>
    <lineage>
        <taxon>Bacteria</taxon>
        <taxon>Pseudomonadati</taxon>
        <taxon>Bacteroidota</taxon>
        <taxon>Bacteroidia</taxon>
        <taxon>Bacteroidales</taxon>
        <taxon>Bacteroidaceae</taxon>
        <taxon>Bacteroides</taxon>
    </lineage>
</organism>
<evidence type="ECO:0000313" key="6">
    <source>
        <dbReference type="Proteomes" id="UP000441711"/>
    </source>
</evidence>
<gene>
    <name evidence="3" type="ORF">GAQ70_16635</name>
    <name evidence="4" type="ORF">GAQ75_18350</name>
</gene>
<dbReference type="RefSeq" id="WP_087339744.1">
    <property type="nucleotide sequence ID" value="NZ_JADMSG010000009.1"/>
</dbReference>
<evidence type="ECO:0000259" key="2">
    <source>
        <dbReference type="Pfam" id="PF18186"/>
    </source>
</evidence>
<evidence type="ECO:0000313" key="4">
    <source>
        <dbReference type="EMBL" id="KAB4121657.1"/>
    </source>
</evidence>
<keyword evidence="1" id="KW-0472">Membrane</keyword>
<dbReference type="AlphaFoldDB" id="A0A6I0K750"/>
<dbReference type="EMBL" id="WCUQ01000012">
    <property type="protein sequence ID" value="KAB4121657.1"/>
    <property type="molecule type" value="Genomic_DNA"/>
</dbReference>
<sequence length="174" mass="20450">MEQRLVNLYNQQAMFCYGNVEWSHKIHEKAADLFTTVNSWLRWIQLILAFIISADIIKQFGTDSPVISGILIGCSLILTLINTITKSFDFNGRASRHIMTANALWDLREDYRSFKYDIQAGRYNEDELRIKRDELQKRVKEIYKTAPRTFSWAYKKAEKAFDEGQVTFDHLDEK</sequence>
<comment type="caution">
    <text evidence="4">The sequence shown here is derived from an EMBL/GenBank/DDBJ whole genome shotgun (WGS) entry which is preliminary data.</text>
</comment>
<dbReference type="NCBIfam" id="NF033632">
    <property type="entry name" value="SLATT_4"/>
    <property type="match status" value="1"/>
</dbReference>
<feature type="domain" description="SMODS and SLOG-associating 2TM effector" evidence="2">
    <location>
        <begin position="14"/>
        <end position="164"/>
    </location>
</feature>
<keyword evidence="1" id="KW-0812">Transmembrane</keyword>
<dbReference type="EMBL" id="WCUP01000012">
    <property type="protein sequence ID" value="KAB4107988.1"/>
    <property type="molecule type" value="Genomic_DNA"/>
</dbReference>
<dbReference type="InterPro" id="IPR040811">
    <property type="entry name" value="SLATT_4"/>
</dbReference>
<evidence type="ECO:0000313" key="5">
    <source>
        <dbReference type="Proteomes" id="UP000438773"/>
    </source>
</evidence>
<reference evidence="5 6" key="1">
    <citation type="journal article" date="2019" name="Nat. Med.">
        <title>A library of human gut bacterial isolates paired with longitudinal multiomics data enables mechanistic microbiome research.</title>
        <authorList>
            <person name="Poyet M."/>
            <person name="Groussin M."/>
            <person name="Gibbons S.M."/>
            <person name="Avila-Pacheco J."/>
            <person name="Jiang X."/>
            <person name="Kearney S.M."/>
            <person name="Perrotta A.R."/>
            <person name="Berdy B."/>
            <person name="Zhao S."/>
            <person name="Lieberman T.D."/>
            <person name="Swanson P.K."/>
            <person name="Smith M."/>
            <person name="Roesemann S."/>
            <person name="Alexander J.E."/>
            <person name="Rich S.A."/>
            <person name="Livny J."/>
            <person name="Vlamakis H."/>
            <person name="Clish C."/>
            <person name="Bullock K."/>
            <person name="Deik A."/>
            <person name="Scott J."/>
            <person name="Pierce K.A."/>
            <person name="Xavier R.J."/>
            <person name="Alm E.J."/>
        </authorList>
    </citation>
    <scope>NUCLEOTIDE SEQUENCE [LARGE SCALE GENOMIC DNA]</scope>
    <source>
        <strain evidence="3 6">BIOML-A36</strain>
        <strain evidence="4 5">BIOML-A37</strain>
    </source>
</reference>
<accession>A0A6I0K750</accession>
<proteinExistence type="predicted"/>
<evidence type="ECO:0000313" key="3">
    <source>
        <dbReference type="EMBL" id="KAB4107988.1"/>
    </source>
</evidence>
<protein>
    <submittedName>
        <fullName evidence="4">SLATT domain-containing protein</fullName>
    </submittedName>
</protein>
<dbReference type="Pfam" id="PF18186">
    <property type="entry name" value="SLATT_4"/>
    <property type="match status" value="1"/>
</dbReference>
<evidence type="ECO:0000256" key="1">
    <source>
        <dbReference type="SAM" id="Phobius"/>
    </source>
</evidence>
<keyword evidence="1" id="KW-1133">Transmembrane helix</keyword>
<feature type="transmembrane region" description="Helical" evidence="1">
    <location>
        <begin position="40"/>
        <end position="60"/>
    </location>
</feature>